<accession>A0ABS7F120</accession>
<name>A0ABS7F120_9PROT</name>
<organism evidence="1 2">
    <name type="scientific">Caldovatus aquaticus</name>
    <dbReference type="NCBI Taxonomy" id="2865671"/>
    <lineage>
        <taxon>Bacteria</taxon>
        <taxon>Pseudomonadati</taxon>
        <taxon>Pseudomonadota</taxon>
        <taxon>Alphaproteobacteria</taxon>
        <taxon>Acetobacterales</taxon>
        <taxon>Roseomonadaceae</taxon>
        <taxon>Caldovatus</taxon>
    </lineage>
</organism>
<protein>
    <submittedName>
        <fullName evidence="1">TIGR02710 family CRISPR-associated protein</fullName>
    </submittedName>
</protein>
<dbReference type="Gene3D" id="3.40.50.10770">
    <property type="entry name" value="Hypothetical protein VC1899 like domain (Restriction endonuclease-like)"/>
    <property type="match status" value="1"/>
</dbReference>
<evidence type="ECO:0000313" key="2">
    <source>
        <dbReference type="Proteomes" id="UP001519924"/>
    </source>
</evidence>
<dbReference type="EMBL" id="JAHZUY010000009">
    <property type="protein sequence ID" value="MBW8269023.1"/>
    <property type="molecule type" value="Genomic_DNA"/>
</dbReference>
<evidence type="ECO:0000313" key="1">
    <source>
        <dbReference type="EMBL" id="MBW8269023.1"/>
    </source>
</evidence>
<reference evidence="1 2" key="1">
    <citation type="submission" date="2021-08" db="EMBL/GenBank/DDBJ databases">
        <title>Caldovatus sediminis gen. nov., sp. nov., a moderately thermophilic bacterium isolated from a hot spring.</title>
        <authorList>
            <person name="Hu C.-J."/>
            <person name="Li W.-J."/>
            <person name="Xian W.-D."/>
        </authorList>
    </citation>
    <scope>NUCLEOTIDE SEQUENCE [LARGE SCALE GENOMIC DNA]</scope>
    <source>
        <strain evidence="1 2">SYSU G05006</strain>
    </source>
</reference>
<dbReference type="Proteomes" id="UP001519924">
    <property type="component" value="Unassembled WGS sequence"/>
</dbReference>
<keyword evidence="2" id="KW-1185">Reference proteome</keyword>
<dbReference type="Pfam" id="PF09670">
    <property type="entry name" value="Cas_Cas02710"/>
    <property type="match status" value="1"/>
</dbReference>
<comment type="caution">
    <text evidence="1">The sequence shown here is derived from an EMBL/GenBank/DDBJ whole genome shotgun (WGS) entry which is preliminary data.</text>
</comment>
<gene>
    <name evidence="1" type="ORF">K1J50_05930</name>
</gene>
<sequence>MSLVLIASVGGSPNPIASAIAAKRPEHVIFLATEASGAQPGSAEQIPDILTKAQRPQQPHEILIVPPDEPEAIFLALRERLERLRAEQPRAQLLFDYTGGTKTMTGALFQAAIATPGAQVQFMLGRRENLDRVKDGTERPVRIATDWLIAERTEARLREAWSTHDYATAAAGFAQLADDLGADEKAPPEARARLADLAAVSRAFDLWDRFRHAEAAADLRALAARRPALGPFAEQAQACARSMPARLLDLWRNAERCAARGRYDDAVARLYRLTEWIAQWWLAHRHKIDPDKVDWSRITPQEVARAGLGEQAGKKTLSGLMQAWKLIAAKEPEGPVARFLAARFPHRDPEKTGEGLLRDVLDLRNRSILAHGERPLGEGEWEKWRAFADRMREQVLVPLLRAAGENASLPPQLPQDPAALGL</sequence>
<proteinExistence type="predicted"/>
<dbReference type="NCBIfam" id="TIGR02710">
    <property type="entry name" value="TIGR02710 family CRISPR-associated CARF protein"/>
    <property type="match status" value="1"/>
</dbReference>
<dbReference type="InterPro" id="IPR014082">
    <property type="entry name" value="CRISPR-assoc_prot_Cas02710"/>
</dbReference>
<dbReference type="RefSeq" id="WP_220116674.1">
    <property type="nucleotide sequence ID" value="NZ_JAHZUY010000009.1"/>
</dbReference>